<keyword evidence="4" id="KW-0479">Metal-binding</keyword>
<evidence type="ECO:0000256" key="4">
    <source>
        <dbReference type="ARBA" id="ARBA00022723"/>
    </source>
</evidence>
<comment type="similarity">
    <text evidence="2 8">Belongs to the peptidase M14 family.</text>
</comment>
<evidence type="ECO:0000313" key="11">
    <source>
        <dbReference type="EMBL" id="CAG6648412.1"/>
    </source>
</evidence>
<dbReference type="PROSITE" id="PS00132">
    <property type="entry name" value="CARBOXYPEPT_ZN_1"/>
    <property type="match status" value="1"/>
</dbReference>
<organism evidence="11">
    <name type="scientific">Cacopsylla melanoneura</name>
    <dbReference type="NCBI Taxonomy" id="428564"/>
    <lineage>
        <taxon>Eukaryota</taxon>
        <taxon>Metazoa</taxon>
        <taxon>Ecdysozoa</taxon>
        <taxon>Arthropoda</taxon>
        <taxon>Hexapoda</taxon>
        <taxon>Insecta</taxon>
        <taxon>Pterygota</taxon>
        <taxon>Neoptera</taxon>
        <taxon>Paraneoptera</taxon>
        <taxon>Hemiptera</taxon>
        <taxon>Sternorrhyncha</taxon>
        <taxon>Psylloidea</taxon>
        <taxon>Psyllidae</taxon>
        <taxon>Psyllinae</taxon>
        <taxon>Cacopsylla</taxon>
    </lineage>
</organism>
<comment type="cofactor">
    <cofactor evidence="1">
        <name>Zn(2+)</name>
        <dbReference type="ChEBI" id="CHEBI:29105"/>
    </cofactor>
</comment>
<dbReference type="PRINTS" id="PR00765">
    <property type="entry name" value="CRBOXYPTASEA"/>
</dbReference>
<evidence type="ECO:0000256" key="1">
    <source>
        <dbReference type="ARBA" id="ARBA00001947"/>
    </source>
</evidence>
<dbReference type="Pfam" id="PF13620">
    <property type="entry name" value="CarboxypepD_reg"/>
    <property type="match status" value="1"/>
</dbReference>
<feature type="active site" description="Proton donor/acceptor" evidence="8">
    <location>
        <position position="325"/>
    </location>
</feature>
<dbReference type="PANTHER" id="PTHR11532:SF84">
    <property type="entry name" value="CARBOXYPEPTIDASE M"/>
    <property type="match status" value="1"/>
</dbReference>
<dbReference type="Gene3D" id="2.60.40.1120">
    <property type="entry name" value="Carboxypeptidase-like, regulatory domain"/>
    <property type="match status" value="1"/>
</dbReference>
<dbReference type="Gene3D" id="3.40.630.10">
    <property type="entry name" value="Zn peptidases"/>
    <property type="match status" value="1"/>
</dbReference>
<keyword evidence="6" id="KW-0862">Zinc</keyword>
<dbReference type="AlphaFoldDB" id="A0A8D8REU5"/>
<dbReference type="PROSITE" id="PS52035">
    <property type="entry name" value="PEPTIDASE_M14"/>
    <property type="match status" value="1"/>
</dbReference>
<dbReference type="GO" id="GO:0008270">
    <property type="term" value="F:zinc ion binding"/>
    <property type="evidence" value="ECO:0007669"/>
    <property type="project" value="InterPro"/>
</dbReference>
<dbReference type="SUPFAM" id="SSF49464">
    <property type="entry name" value="Carboxypeptidase regulatory domain-like"/>
    <property type="match status" value="1"/>
</dbReference>
<keyword evidence="9" id="KW-0732">Signal</keyword>
<feature type="signal peptide" evidence="9">
    <location>
        <begin position="1"/>
        <end position="23"/>
    </location>
</feature>
<dbReference type="EMBL" id="HBUF01352560">
    <property type="protein sequence ID" value="CAG6715003.1"/>
    <property type="molecule type" value="Transcribed_RNA"/>
</dbReference>
<evidence type="ECO:0000256" key="7">
    <source>
        <dbReference type="ARBA" id="ARBA00023180"/>
    </source>
</evidence>
<dbReference type="InterPro" id="IPR000834">
    <property type="entry name" value="Peptidase_M14"/>
</dbReference>
<dbReference type="SUPFAM" id="SSF53187">
    <property type="entry name" value="Zn-dependent exopeptidases"/>
    <property type="match status" value="1"/>
</dbReference>
<sequence length="485" mass="55002">MNNMASLVFAVLAQMALLSLRSADCISLNSYHNYTQMKSTMENFTRTYSNMTTLYSIGKSVLDRELLVVNISTAPVNKLGVPNVKILGNIHGDEPMGREIILHLMEHLVKEYIRGDPIIRFILDNTRIHLLPNMNPDGSELAVEGNCRSGRGRNNINNHDLNRQFPDFFRHNRSHIPIALSTSQSMDPEVQAVIDWMSSIPFVMSLQLHGGNMVANYPYDSFFGESPNERLIRLYGTDNVEAISKIKTKVTKNEPALTPDNDMFLHLALTYARLHPTMHLKRPCPSNTNLEFDQGVINGAAWYAFSGGMADYNYLYHGCLELTLEISCCRYPAPELIAQHWKENQNALLSWLQQVHRGIKGFVLDETGSRLANVSISLAYRNVSFMSSARGEYWRVLLPGMYYIEASKDGYEQFRDRVKVPASSTQLESSIFETLLEYNITLQSIQNDKVGQDEEPNKSSAVTLTCRHCTNLCILFVLVFFLFCK</sequence>
<accession>A0A8D8REU5</accession>
<dbReference type="PROSITE" id="PS00133">
    <property type="entry name" value="CARBOXYPEPT_ZN_2"/>
    <property type="match status" value="1"/>
</dbReference>
<dbReference type="GO" id="GO:0016485">
    <property type="term" value="P:protein processing"/>
    <property type="evidence" value="ECO:0007669"/>
    <property type="project" value="TreeGrafter"/>
</dbReference>
<dbReference type="CDD" id="cd11308">
    <property type="entry name" value="Peptidase_M14NE-CP-C_like"/>
    <property type="match status" value="1"/>
</dbReference>
<keyword evidence="7" id="KW-0325">Glycoprotein</keyword>
<dbReference type="InterPro" id="IPR008969">
    <property type="entry name" value="CarboxyPept-like_regulatory"/>
</dbReference>
<evidence type="ECO:0000256" key="3">
    <source>
        <dbReference type="ARBA" id="ARBA00022645"/>
    </source>
</evidence>
<name>A0A8D8REU5_9HEMI</name>
<keyword evidence="3 11" id="KW-0121">Carboxypeptidase</keyword>
<dbReference type="GO" id="GO:0005615">
    <property type="term" value="C:extracellular space"/>
    <property type="evidence" value="ECO:0007669"/>
    <property type="project" value="TreeGrafter"/>
</dbReference>
<evidence type="ECO:0000256" key="8">
    <source>
        <dbReference type="PROSITE-ProRule" id="PRU01379"/>
    </source>
</evidence>
<keyword evidence="5" id="KW-0378">Hydrolase</keyword>
<dbReference type="InterPro" id="IPR057246">
    <property type="entry name" value="CARBOXYPEPT_ZN_1"/>
</dbReference>
<dbReference type="GO" id="GO:0006518">
    <property type="term" value="P:peptide metabolic process"/>
    <property type="evidence" value="ECO:0007669"/>
    <property type="project" value="TreeGrafter"/>
</dbReference>
<dbReference type="PANTHER" id="PTHR11532">
    <property type="entry name" value="PROTEASE M14 CARBOXYPEPTIDASE"/>
    <property type="match status" value="1"/>
</dbReference>
<evidence type="ECO:0000256" key="5">
    <source>
        <dbReference type="ARBA" id="ARBA00022801"/>
    </source>
</evidence>
<feature type="chain" id="PRO_5036261870" evidence="9">
    <location>
        <begin position="24"/>
        <end position="485"/>
    </location>
</feature>
<evidence type="ECO:0000256" key="2">
    <source>
        <dbReference type="ARBA" id="ARBA00005988"/>
    </source>
</evidence>
<dbReference type="InterPro" id="IPR057247">
    <property type="entry name" value="CARBOXYPEPT_ZN_2"/>
</dbReference>
<dbReference type="EMBL" id="HBUF01151772">
    <property type="protein sequence ID" value="CAG6648415.1"/>
    <property type="molecule type" value="Transcribed_RNA"/>
</dbReference>
<dbReference type="Pfam" id="PF00246">
    <property type="entry name" value="Peptidase_M14"/>
    <property type="match status" value="1"/>
</dbReference>
<protein>
    <submittedName>
        <fullName evidence="11">Carboxypeptidase M</fullName>
    </submittedName>
</protein>
<dbReference type="GO" id="GO:0004181">
    <property type="term" value="F:metallocarboxypeptidase activity"/>
    <property type="evidence" value="ECO:0007669"/>
    <property type="project" value="InterPro"/>
</dbReference>
<evidence type="ECO:0000259" key="10">
    <source>
        <dbReference type="PROSITE" id="PS52035"/>
    </source>
</evidence>
<proteinExistence type="inferred from homology"/>
<keyword evidence="3 11" id="KW-0645">Protease</keyword>
<evidence type="ECO:0000256" key="9">
    <source>
        <dbReference type="SAM" id="SignalP"/>
    </source>
</evidence>
<evidence type="ECO:0000256" key="6">
    <source>
        <dbReference type="ARBA" id="ARBA00022833"/>
    </source>
</evidence>
<dbReference type="EMBL" id="HBUF01151770">
    <property type="protein sequence ID" value="CAG6648412.1"/>
    <property type="molecule type" value="Transcribed_RNA"/>
</dbReference>
<dbReference type="SMART" id="SM00631">
    <property type="entry name" value="Zn_pept"/>
    <property type="match status" value="1"/>
</dbReference>
<dbReference type="InterPro" id="IPR050753">
    <property type="entry name" value="Peptidase_M14_domain"/>
</dbReference>
<feature type="domain" description="Peptidase M14" evidence="10">
    <location>
        <begin position="30"/>
        <end position="355"/>
    </location>
</feature>
<reference evidence="11" key="1">
    <citation type="submission" date="2021-05" db="EMBL/GenBank/DDBJ databases">
        <authorList>
            <person name="Alioto T."/>
            <person name="Alioto T."/>
            <person name="Gomez Garrido J."/>
        </authorList>
    </citation>
    <scope>NUCLEOTIDE SEQUENCE</scope>
</reference>